<dbReference type="PRINTS" id="PR00032">
    <property type="entry name" value="HTHARAC"/>
</dbReference>
<evidence type="ECO:0000259" key="5">
    <source>
        <dbReference type="PROSITE" id="PS01124"/>
    </source>
</evidence>
<dbReference type="GO" id="GO:0043565">
    <property type="term" value="F:sequence-specific DNA binding"/>
    <property type="evidence" value="ECO:0007669"/>
    <property type="project" value="InterPro"/>
</dbReference>
<dbReference type="Proteomes" id="UP000179467">
    <property type="component" value="Unassembled WGS sequence"/>
</dbReference>
<dbReference type="InterPro" id="IPR018060">
    <property type="entry name" value="HTH_AraC"/>
</dbReference>
<evidence type="ECO:0000256" key="1">
    <source>
        <dbReference type="ARBA" id="ARBA00023015"/>
    </source>
</evidence>
<dbReference type="EMBL" id="MIPT01000001">
    <property type="protein sequence ID" value="OHT22315.1"/>
    <property type="molecule type" value="Genomic_DNA"/>
</dbReference>
<dbReference type="Gene3D" id="1.10.10.60">
    <property type="entry name" value="Homeodomain-like"/>
    <property type="match status" value="2"/>
</dbReference>
<comment type="caution">
    <text evidence="6">The sequence shown here is derived from an EMBL/GenBank/DDBJ whole genome shotgun (WGS) entry which is preliminary data.</text>
</comment>
<evidence type="ECO:0000256" key="3">
    <source>
        <dbReference type="ARBA" id="ARBA00023163"/>
    </source>
</evidence>
<accession>A0A1S1HJ95</accession>
<evidence type="ECO:0000313" key="6">
    <source>
        <dbReference type="EMBL" id="OHT22315.1"/>
    </source>
</evidence>
<name>A0A1S1HJ95_9SPHN</name>
<dbReference type="PANTHER" id="PTHR46796:SF6">
    <property type="entry name" value="ARAC SUBFAMILY"/>
    <property type="match status" value="1"/>
</dbReference>
<dbReference type="PANTHER" id="PTHR46796">
    <property type="entry name" value="HTH-TYPE TRANSCRIPTIONAL ACTIVATOR RHAS-RELATED"/>
    <property type="match status" value="1"/>
</dbReference>
<proteinExistence type="predicted"/>
<sequence>MTAADAPSPPVSIQTVLGTLPDAPIATTRGRDWRGVTLDMHAGSRGYAVVTPAHDHHLICYCPAGRGRLAQQRGGLTHRSVIASGMSIIMPAGMDSVWEGDAPASARIRMPPPLIVEAAEQIGRRAAGRFEIRNRFEARDPMIARIAHVLMSELERAPHPAQALIAESMSCALAAHMLRNHNGHDAAPCHEGAPLGTIELARITAYVEENLDRPIGLAELAAIVNVSRFHFSRLFKQSTGGTAIRFVEQCRIRRAQLLIADSDMPLSEVALMAGFADQSHFTRRFHRHVGRTPSAYARDRGRRRTARSVRDGRP</sequence>
<keyword evidence="1" id="KW-0805">Transcription regulation</keyword>
<evidence type="ECO:0000256" key="4">
    <source>
        <dbReference type="SAM" id="MobiDB-lite"/>
    </source>
</evidence>
<feature type="region of interest" description="Disordered" evidence="4">
    <location>
        <begin position="292"/>
        <end position="314"/>
    </location>
</feature>
<evidence type="ECO:0000256" key="2">
    <source>
        <dbReference type="ARBA" id="ARBA00023125"/>
    </source>
</evidence>
<dbReference type="RefSeq" id="WP_070935299.1">
    <property type="nucleotide sequence ID" value="NZ_MIPT01000001.1"/>
</dbReference>
<evidence type="ECO:0000313" key="7">
    <source>
        <dbReference type="Proteomes" id="UP000179467"/>
    </source>
</evidence>
<dbReference type="SUPFAM" id="SSF46689">
    <property type="entry name" value="Homeodomain-like"/>
    <property type="match status" value="2"/>
</dbReference>
<dbReference type="InterPro" id="IPR009057">
    <property type="entry name" value="Homeodomain-like_sf"/>
</dbReference>
<dbReference type="AlphaFoldDB" id="A0A1S1HJ95"/>
<gene>
    <name evidence="6" type="primary">btr_1</name>
    <name evidence="6" type="ORF">BHE75_04342</name>
</gene>
<dbReference type="Pfam" id="PF12833">
    <property type="entry name" value="HTH_18"/>
    <property type="match status" value="1"/>
</dbReference>
<dbReference type="OrthoDB" id="110167at2"/>
<dbReference type="PROSITE" id="PS01124">
    <property type="entry name" value="HTH_ARAC_FAMILY_2"/>
    <property type="match status" value="1"/>
</dbReference>
<dbReference type="InterPro" id="IPR020449">
    <property type="entry name" value="Tscrpt_reg_AraC-type_HTH"/>
</dbReference>
<feature type="domain" description="HTH araC/xylS-type" evidence="5">
    <location>
        <begin position="201"/>
        <end position="299"/>
    </location>
</feature>
<keyword evidence="3" id="KW-0804">Transcription</keyword>
<organism evidence="6 7">
    <name type="scientific">Edaphosphingomonas haloaromaticamans</name>
    <dbReference type="NCBI Taxonomy" id="653954"/>
    <lineage>
        <taxon>Bacteria</taxon>
        <taxon>Pseudomonadati</taxon>
        <taxon>Pseudomonadota</taxon>
        <taxon>Alphaproteobacteria</taxon>
        <taxon>Sphingomonadales</taxon>
        <taxon>Rhizorhabdaceae</taxon>
        <taxon>Edaphosphingomonas</taxon>
    </lineage>
</organism>
<reference evidence="6 7" key="1">
    <citation type="submission" date="2016-09" db="EMBL/GenBank/DDBJ databases">
        <title>Metabolic pathway, cell adaptation mechanisms and a novel monoxygenase revealed through proteogenomic-transcription analysis of a Sphingomonas haloaromaticamans strain degrading the fungicide ortho-phenylphenol.</title>
        <authorList>
            <person name="Perruchon C."/>
            <person name="Papadopoulou E.S."/>
            <person name="Rousidou C."/>
            <person name="Vasileiadis S."/>
            <person name="Tanou G."/>
            <person name="Amoutzias G."/>
            <person name="Molassiotis A."/>
            <person name="Karpouzas D.G."/>
        </authorList>
    </citation>
    <scope>NUCLEOTIDE SEQUENCE [LARGE SCALE GENOMIC DNA]</scope>
    <source>
        <strain evidence="6 7">P3</strain>
    </source>
</reference>
<dbReference type="GO" id="GO:0003700">
    <property type="term" value="F:DNA-binding transcription factor activity"/>
    <property type="evidence" value="ECO:0007669"/>
    <property type="project" value="InterPro"/>
</dbReference>
<dbReference type="SMART" id="SM00342">
    <property type="entry name" value="HTH_ARAC"/>
    <property type="match status" value="1"/>
</dbReference>
<dbReference type="InterPro" id="IPR050204">
    <property type="entry name" value="AraC_XylS_family_regulators"/>
</dbReference>
<keyword evidence="2" id="KW-0238">DNA-binding</keyword>
<protein>
    <submittedName>
        <fullName evidence="6">HTH-type transcriptional activator Btr</fullName>
    </submittedName>
</protein>
<keyword evidence="7" id="KW-1185">Reference proteome</keyword>